<feature type="active site" description="Proton donor" evidence="2">
    <location>
        <position position="42"/>
    </location>
</feature>
<evidence type="ECO:0000313" key="5">
    <source>
        <dbReference type="Proteomes" id="UP000032309"/>
    </source>
</evidence>
<gene>
    <name evidence="4" type="ORF">BROSI_A0982</name>
</gene>
<protein>
    <recommendedName>
        <fullName evidence="2">RNA 2',3'-cyclic phosphodiesterase</fullName>
        <shortName evidence="2">RNA 2',3'-CPDase</shortName>
        <ecNumber evidence="2">3.1.4.58</ecNumber>
    </recommendedName>
</protein>
<feature type="domain" description="Phosphoesterase HXTX" evidence="3">
    <location>
        <begin position="9"/>
        <end position="92"/>
    </location>
</feature>
<evidence type="ECO:0000313" key="4">
    <source>
        <dbReference type="EMBL" id="GAN32467.1"/>
    </source>
</evidence>
<keyword evidence="1 2" id="KW-0378">Hydrolase</keyword>
<comment type="similarity">
    <text evidence="2">Belongs to the 2H phosphoesterase superfamily. ThpR family.</text>
</comment>
<feature type="domain" description="Phosphoesterase HXTX" evidence="3">
    <location>
        <begin position="102"/>
        <end position="178"/>
    </location>
</feature>
<dbReference type="SUPFAM" id="SSF55144">
    <property type="entry name" value="LigT-like"/>
    <property type="match status" value="1"/>
</dbReference>
<dbReference type="InterPro" id="IPR004175">
    <property type="entry name" value="RNA_CPDase"/>
</dbReference>
<comment type="catalytic activity">
    <reaction evidence="2">
        <text>a 3'-end 2',3'-cyclophospho-ribonucleotide-RNA + H2O = a 3'-end 2'-phospho-ribonucleotide-RNA + H(+)</text>
        <dbReference type="Rhea" id="RHEA:11828"/>
        <dbReference type="Rhea" id="RHEA-COMP:10464"/>
        <dbReference type="Rhea" id="RHEA-COMP:17353"/>
        <dbReference type="ChEBI" id="CHEBI:15377"/>
        <dbReference type="ChEBI" id="CHEBI:15378"/>
        <dbReference type="ChEBI" id="CHEBI:83064"/>
        <dbReference type="ChEBI" id="CHEBI:173113"/>
        <dbReference type="EC" id="3.1.4.58"/>
    </reaction>
</comment>
<feature type="short sequence motif" description="HXTX 2" evidence="2">
    <location>
        <begin position="129"/>
        <end position="132"/>
    </location>
</feature>
<feature type="active site" description="Proton acceptor" evidence="2">
    <location>
        <position position="129"/>
    </location>
</feature>
<dbReference type="Pfam" id="PF02834">
    <property type="entry name" value="LigT_PEase"/>
    <property type="match status" value="2"/>
</dbReference>
<dbReference type="NCBIfam" id="TIGR02258">
    <property type="entry name" value="2_5_ligase"/>
    <property type="match status" value="1"/>
</dbReference>
<reference evidence="5" key="1">
    <citation type="journal article" date="2015" name="Genome Announc.">
        <title>Draft Genome Sequence of an Anaerobic Ammonium-Oxidizing Bacterium, "Candidatus Brocadia sinica".</title>
        <authorList>
            <person name="Oshiki M."/>
            <person name="Shinyako-Hata K."/>
            <person name="Satoh H."/>
            <person name="Okabe S."/>
        </authorList>
    </citation>
    <scope>NUCLEOTIDE SEQUENCE [LARGE SCALE GENOMIC DNA]</scope>
    <source>
        <strain evidence="5">JPN1</strain>
    </source>
</reference>
<feature type="short sequence motif" description="HXTX 1" evidence="2">
    <location>
        <begin position="42"/>
        <end position="45"/>
    </location>
</feature>
<evidence type="ECO:0000256" key="1">
    <source>
        <dbReference type="ARBA" id="ARBA00022801"/>
    </source>
</evidence>
<sequence>MNVRLFVAIEITGEIRKKLAEFQDELKRVDADVGWVAPENIHITLKFIGAMDEEKIEAVVTIIKDSVIHIKPFDLDYRGVGALPTEKNPRVVFAHVIDTGGVLTRIHERLDNQLVALGVEHEDRKFAAHLTVGRIKTRRNVRKLIENLNSYNGFDFGSEHVAQVVLMKSDLSPEGPIYTKLHSVDLI</sequence>
<dbReference type="Gene3D" id="3.90.1140.10">
    <property type="entry name" value="Cyclic phosphodiesterase"/>
    <property type="match status" value="1"/>
</dbReference>
<dbReference type="InterPro" id="IPR014051">
    <property type="entry name" value="Phosphoesterase_HXTX"/>
</dbReference>
<dbReference type="EMBL" id="BAFN01000001">
    <property type="protein sequence ID" value="GAN32467.1"/>
    <property type="molecule type" value="Genomic_DNA"/>
</dbReference>
<dbReference type="EC" id="3.1.4.58" evidence="2"/>
<proteinExistence type="inferred from homology"/>
<dbReference type="GO" id="GO:0016874">
    <property type="term" value="F:ligase activity"/>
    <property type="evidence" value="ECO:0007669"/>
    <property type="project" value="UniProtKB-KW"/>
</dbReference>
<organism evidence="4 5">
    <name type="scientific">Candidatus Brocadia sinica JPN1</name>
    <dbReference type="NCBI Taxonomy" id="1197129"/>
    <lineage>
        <taxon>Bacteria</taxon>
        <taxon>Pseudomonadati</taxon>
        <taxon>Planctomycetota</taxon>
        <taxon>Candidatus Brocadiia</taxon>
        <taxon>Candidatus Brocadiales</taxon>
        <taxon>Candidatus Brocadiaceae</taxon>
        <taxon>Candidatus Brocadia</taxon>
    </lineage>
</organism>
<dbReference type="InterPro" id="IPR009097">
    <property type="entry name" value="Cyclic_Pdiesterase"/>
</dbReference>
<comment type="caution">
    <text evidence="4">The sequence shown here is derived from an EMBL/GenBank/DDBJ whole genome shotgun (WGS) entry which is preliminary data.</text>
</comment>
<keyword evidence="4" id="KW-0436">Ligase</keyword>
<dbReference type="PANTHER" id="PTHR35561:SF1">
    <property type="entry name" value="RNA 2',3'-CYCLIC PHOSPHODIESTERASE"/>
    <property type="match status" value="1"/>
</dbReference>
<accession>A0ABQ0JUR3</accession>
<evidence type="ECO:0000256" key="2">
    <source>
        <dbReference type="HAMAP-Rule" id="MF_01940"/>
    </source>
</evidence>
<comment type="function">
    <text evidence="2">Hydrolyzes RNA 2',3'-cyclic phosphodiester to an RNA 2'-phosphomonoester.</text>
</comment>
<keyword evidence="5" id="KW-1185">Reference proteome</keyword>
<evidence type="ECO:0000259" key="3">
    <source>
        <dbReference type="Pfam" id="PF02834"/>
    </source>
</evidence>
<name>A0ABQ0JUR3_9BACT</name>
<dbReference type="RefSeq" id="WP_052562624.1">
    <property type="nucleotide sequence ID" value="NZ_BAFN01000001.1"/>
</dbReference>
<dbReference type="HAMAP" id="MF_01940">
    <property type="entry name" value="RNA_CPDase"/>
    <property type="match status" value="1"/>
</dbReference>
<dbReference type="Proteomes" id="UP000032309">
    <property type="component" value="Unassembled WGS sequence"/>
</dbReference>
<dbReference type="PANTHER" id="PTHR35561">
    <property type="entry name" value="RNA 2',3'-CYCLIC PHOSPHODIESTERASE"/>
    <property type="match status" value="1"/>
</dbReference>